<dbReference type="FunFam" id="1.10.472.10:FF:000001">
    <property type="entry name" value="G2/mitotic-specific cyclin"/>
    <property type="match status" value="1"/>
</dbReference>
<dbReference type="GO" id="GO:0042853">
    <property type="term" value="P:L-alanine catabolic process"/>
    <property type="evidence" value="ECO:0007669"/>
    <property type="project" value="UniProtKB-UniPathway"/>
</dbReference>
<dbReference type="SMART" id="SM00385">
    <property type="entry name" value="CYCLIN"/>
    <property type="match status" value="2"/>
</dbReference>
<comment type="pathway">
    <text evidence="9">Amino-acid degradation; L-alanine degradation via transaminase pathway; pyruvate from L-alanine: step 1/1.</text>
</comment>
<dbReference type="InterPro" id="IPR004367">
    <property type="entry name" value="Cyclin_C-dom"/>
</dbReference>
<keyword evidence="18" id="KW-1185">Reference proteome</keyword>
<dbReference type="EMBL" id="AJWK01009579">
    <property type="status" value="NOT_ANNOTATED_CDS"/>
    <property type="molecule type" value="Genomic_DNA"/>
</dbReference>
<dbReference type="EnsemblMetazoa" id="LLOJ002938-RA">
    <property type="protein sequence ID" value="LLOJ002938-PA"/>
    <property type="gene ID" value="LLOJ002938"/>
</dbReference>
<evidence type="ECO:0000256" key="13">
    <source>
        <dbReference type="RuleBase" id="RU000383"/>
    </source>
</evidence>
<feature type="domain" description="Cyclin-like" evidence="15">
    <location>
        <begin position="794"/>
        <end position="876"/>
    </location>
</feature>
<dbReference type="Gene3D" id="1.10.287.1970">
    <property type="match status" value="1"/>
</dbReference>
<dbReference type="GO" id="GO:0000278">
    <property type="term" value="P:mitotic cell cycle"/>
    <property type="evidence" value="ECO:0007669"/>
    <property type="project" value="UniProtKB-ARBA"/>
</dbReference>
<evidence type="ECO:0000256" key="11">
    <source>
        <dbReference type="ARBA" id="ARBA00026106"/>
    </source>
</evidence>
<dbReference type="InterPro" id="IPR015421">
    <property type="entry name" value="PyrdxlP-dep_Trfase_major"/>
</dbReference>
<evidence type="ECO:0000256" key="14">
    <source>
        <dbReference type="SAM" id="MobiDB-lite"/>
    </source>
</evidence>
<keyword evidence="3" id="KW-0032">Aminotransferase</keyword>
<feature type="domain" description="Cyclin C-terminal" evidence="16">
    <location>
        <begin position="790"/>
        <end position="907"/>
    </location>
</feature>
<dbReference type="GO" id="GO:0051301">
    <property type="term" value="P:cell division"/>
    <property type="evidence" value="ECO:0007669"/>
    <property type="project" value="UniProtKB-KW"/>
</dbReference>
<dbReference type="InterPro" id="IPR015422">
    <property type="entry name" value="PyrdxlP-dep_Trfase_small"/>
</dbReference>
<evidence type="ECO:0000256" key="2">
    <source>
        <dbReference type="ARBA" id="ARBA00011738"/>
    </source>
</evidence>
<name>A0A1B0CF18_LUTLO</name>
<evidence type="ECO:0000259" key="16">
    <source>
        <dbReference type="SMART" id="SM01332"/>
    </source>
</evidence>
<dbReference type="InterPro" id="IPR004839">
    <property type="entry name" value="Aminotransferase_I/II_large"/>
</dbReference>
<dbReference type="GO" id="GO:0030170">
    <property type="term" value="F:pyridoxal phosphate binding"/>
    <property type="evidence" value="ECO:0007669"/>
    <property type="project" value="InterPro"/>
</dbReference>
<dbReference type="VEuPathDB" id="VectorBase:LLOJ002938"/>
<evidence type="ECO:0000256" key="3">
    <source>
        <dbReference type="ARBA" id="ARBA00022576"/>
    </source>
</evidence>
<evidence type="ECO:0000313" key="18">
    <source>
        <dbReference type="Proteomes" id="UP000092461"/>
    </source>
</evidence>
<dbReference type="UniPathway" id="UPA00528">
    <property type="reaction ID" value="UER00586"/>
</dbReference>
<dbReference type="GO" id="GO:0005634">
    <property type="term" value="C:nucleus"/>
    <property type="evidence" value="ECO:0007669"/>
    <property type="project" value="UniProtKB-ARBA"/>
</dbReference>
<protein>
    <recommendedName>
        <fullName evidence="11">alanine transaminase</fullName>
        <ecNumber evidence="11">2.6.1.2</ecNumber>
    </recommendedName>
</protein>
<evidence type="ECO:0000256" key="12">
    <source>
        <dbReference type="ARBA" id="ARBA00047412"/>
    </source>
</evidence>
<dbReference type="PANTHER" id="PTHR11751">
    <property type="entry name" value="ALANINE AMINOTRANSFERASE"/>
    <property type="match status" value="1"/>
</dbReference>
<keyword evidence="7 13" id="KW-0195">Cyclin</keyword>
<evidence type="ECO:0000256" key="1">
    <source>
        <dbReference type="ARBA" id="ARBA00001933"/>
    </source>
</evidence>
<dbReference type="VEuPathDB" id="VectorBase:LLONM1_004851"/>
<dbReference type="Pfam" id="PF02984">
    <property type="entry name" value="Cyclin_C"/>
    <property type="match status" value="1"/>
</dbReference>
<evidence type="ECO:0000259" key="15">
    <source>
        <dbReference type="SMART" id="SM00385"/>
    </source>
</evidence>
<dbReference type="InterPro" id="IPR013763">
    <property type="entry name" value="Cyclin-like_dom"/>
</dbReference>
<comment type="similarity">
    <text evidence="13">Belongs to the cyclin family.</text>
</comment>
<feature type="compositionally biased region" description="Polar residues" evidence="14">
    <location>
        <begin position="621"/>
        <end position="630"/>
    </location>
</feature>
<dbReference type="InterPro" id="IPR036915">
    <property type="entry name" value="Cyclin-like_sf"/>
</dbReference>
<dbReference type="EC" id="2.6.1.2" evidence="11"/>
<dbReference type="InterPro" id="IPR045088">
    <property type="entry name" value="ALAT1/2-like"/>
</dbReference>
<dbReference type="InterPro" id="IPR015424">
    <property type="entry name" value="PyrdxlP-dep_Trfase"/>
</dbReference>
<comment type="cofactor">
    <cofactor evidence="1">
        <name>pyridoxal 5'-phosphate</name>
        <dbReference type="ChEBI" id="CHEBI:597326"/>
    </cofactor>
</comment>
<dbReference type="CDD" id="cd00609">
    <property type="entry name" value="AAT_like"/>
    <property type="match status" value="1"/>
</dbReference>
<keyword evidence="5" id="KW-0808">Transferase</keyword>
<dbReference type="Gene3D" id="3.90.1150.10">
    <property type="entry name" value="Aspartate Aminotransferase, domain 1"/>
    <property type="match status" value="1"/>
</dbReference>
<keyword evidence="6" id="KW-0663">Pyridoxal phosphate</keyword>
<dbReference type="FunFam" id="3.40.640.10:FF:000012">
    <property type="entry name" value="alanine aminotransferase 2"/>
    <property type="match status" value="1"/>
</dbReference>
<dbReference type="VEuPathDB" id="VectorBase:LLONM1_000211"/>
<evidence type="ECO:0000256" key="5">
    <source>
        <dbReference type="ARBA" id="ARBA00022679"/>
    </source>
</evidence>
<dbReference type="PANTHER" id="PTHR11751:SF29">
    <property type="entry name" value="ALANINE TRANSAMINASE"/>
    <property type="match status" value="1"/>
</dbReference>
<evidence type="ECO:0000256" key="9">
    <source>
        <dbReference type="ARBA" id="ARBA00025708"/>
    </source>
</evidence>
<accession>A0A1B0CF18</accession>
<dbReference type="EMBL" id="AJWK01009580">
    <property type="status" value="NOT_ANNOTATED_CDS"/>
    <property type="molecule type" value="Genomic_DNA"/>
</dbReference>
<evidence type="ECO:0000256" key="4">
    <source>
        <dbReference type="ARBA" id="ARBA00022618"/>
    </source>
</evidence>
<dbReference type="AlphaFoldDB" id="A0A1B0CF18"/>
<evidence type="ECO:0000256" key="6">
    <source>
        <dbReference type="ARBA" id="ARBA00022898"/>
    </source>
</evidence>
<dbReference type="Proteomes" id="UP000092461">
    <property type="component" value="Unassembled WGS sequence"/>
</dbReference>
<dbReference type="SMART" id="SM01332">
    <property type="entry name" value="Cyclin_C"/>
    <property type="match status" value="1"/>
</dbReference>
<feature type="domain" description="Cyclin-like" evidence="15">
    <location>
        <begin position="697"/>
        <end position="781"/>
    </location>
</feature>
<evidence type="ECO:0000256" key="8">
    <source>
        <dbReference type="ARBA" id="ARBA00023306"/>
    </source>
</evidence>
<sequence>MSSASRLLSACRPGGLRPYCVAFSQPPDVKGNVSSVQVTINRTMATASSEKFLTIDNLNPCIKVMEYAVRGPLVIRATEIEKELEKGVKKPFKDVIRANIGDCHAMGQKPITFFRQVLGLVLYPGLFDDPSITDDVKERARTILSGTRGCSVGSYTDSAGIEVIRKHVAQYIQDRDGGIPSDPDNIILSTGASGAIKNILALFHAKIDGKKSGVMVPIPQYPLYSASIAEFDLQQVEYYLDESKKWGLDIGELQRSVTEARKVCVPRVIVVINPGNPTGQVLTRQNIEEIIKFAYKERLFIFADEVYQDNVYDKDSQFHSFKKVLTEMGEPYSRMEMASFMSVSKGYMGECGIRGGYAEILNMHPDVKAMLLKAISAQLCSSTIGQAAIDCVVNPPKPGEPSYELFVKEKNNVLQSLKRRAEMVTNTFNSFEGFSCNPVMGAMYAFPQFKLPPKAIEAAKKVGICIVPGSGFGQKEGTYHFRTTILPQEEDLKKMLSMFDGFHKEFMSQVKRRKTEMATLSQNEQNMNILREVEVKKEARMDDRAARGFTEKENLDTKPIRVDNVFKGRENLKNILRSKCENVVPAVQSSIAIYQDDEDDEEADVSIKSVTMEMSEPPNAATASTSSRNPLQELPLPVSKPENISMITDRERFLQIFEYRYDILKYMLEAEHRSRPKSNYLQKQPDINAHMRTVLVDWMVEVCEEYKLDPETLYLSISYVDRFLSYMSVVRGKLQLVGTTAMYIAAKYEEIYPPDASDFVYITDETYTNKQVLRMEQLILKVLSFDLSTPTAYAFLCLYVAIENISDTVKYLAMFFCELALLDAETFLPYLPSQLAAAGLALARHHHGEALWTRSLTETTGYTVSNIRDLICLLNRAHQKMGTMKQRAIVDKYRTSKYLCVADCREPAMFCATDFDTVANAIAREHEEAVDRETNENVRKMISSLLFE</sequence>
<dbReference type="SUPFAM" id="SSF47954">
    <property type="entry name" value="Cyclin-like"/>
    <property type="match status" value="2"/>
</dbReference>
<reference evidence="17" key="1">
    <citation type="submission" date="2020-05" db="UniProtKB">
        <authorList>
            <consortium name="EnsemblMetazoa"/>
        </authorList>
    </citation>
    <scope>IDENTIFICATION</scope>
    <source>
        <strain evidence="17">Jacobina</strain>
    </source>
</reference>
<keyword evidence="4" id="KW-0132">Cell division</keyword>
<dbReference type="Pfam" id="PF00155">
    <property type="entry name" value="Aminotran_1_2"/>
    <property type="match status" value="1"/>
</dbReference>
<dbReference type="InterPro" id="IPR048258">
    <property type="entry name" value="Cyclins_cyclin-box"/>
</dbReference>
<evidence type="ECO:0000256" key="7">
    <source>
        <dbReference type="ARBA" id="ARBA00023127"/>
    </source>
</evidence>
<comment type="subunit">
    <text evidence="2">Homodimer.</text>
</comment>
<comment type="similarity">
    <text evidence="10">Belongs to the class-I pyridoxal-phosphate-dependent aminotransferase family. Alanine aminotransferase subfamily.</text>
</comment>
<dbReference type="EMBL" id="AJWK01009578">
    <property type="status" value="NOT_ANNOTATED_CDS"/>
    <property type="molecule type" value="Genomic_DNA"/>
</dbReference>
<comment type="catalytic activity">
    <reaction evidence="12">
        <text>L-alanine + 2-oxoglutarate = pyruvate + L-glutamate</text>
        <dbReference type="Rhea" id="RHEA:19453"/>
        <dbReference type="ChEBI" id="CHEBI:15361"/>
        <dbReference type="ChEBI" id="CHEBI:16810"/>
        <dbReference type="ChEBI" id="CHEBI:29985"/>
        <dbReference type="ChEBI" id="CHEBI:57972"/>
        <dbReference type="EC" id="2.6.1.2"/>
    </reaction>
</comment>
<dbReference type="Gene3D" id="3.40.640.10">
    <property type="entry name" value="Type I PLP-dependent aspartate aminotransferase-like (Major domain)"/>
    <property type="match status" value="1"/>
</dbReference>
<evidence type="ECO:0000256" key="10">
    <source>
        <dbReference type="ARBA" id="ARBA00025785"/>
    </source>
</evidence>
<dbReference type="CDD" id="cd20504">
    <property type="entry name" value="CYCLIN_CCNA_rpt1"/>
    <property type="match status" value="1"/>
</dbReference>
<dbReference type="FunFam" id="1.10.287.1970:FF:000001">
    <property type="entry name" value="Alanine aminotransferase 2"/>
    <property type="match status" value="1"/>
</dbReference>
<evidence type="ECO:0000313" key="17">
    <source>
        <dbReference type="EnsemblMetazoa" id="LLOJ002938-PA"/>
    </source>
</evidence>
<proteinExistence type="inferred from homology"/>
<dbReference type="SUPFAM" id="SSF53383">
    <property type="entry name" value="PLP-dependent transferases"/>
    <property type="match status" value="1"/>
</dbReference>
<dbReference type="Pfam" id="PF00134">
    <property type="entry name" value="Cyclin_N"/>
    <property type="match status" value="1"/>
</dbReference>
<feature type="region of interest" description="Disordered" evidence="14">
    <location>
        <begin position="614"/>
        <end position="635"/>
    </location>
</feature>
<dbReference type="Gene3D" id="1.10.472.10">
    <property type="entry name" value="Cyclin-like"/>
    <property type="match status" value="2"/>
</dbReference>
<dbReference type="FunFam" id="3.90.1150.10:FF:000151">
    <property type="entry name" value="Alanine aminotransferase 2"/>
    <property type="match status" value="1"/>
</dbReference>
<organism evidence="17 18">
    <name type="scientific">Lutzomyia longipalpis</name>
    <name type="common">Sand fly</name>
    <dbReference type="NCBI Taxonomy" id="7200"/>
    <lineage>
        <taxon>Eukaryota</taxon>
        <taxon>Metazoa</taxon>
        <taxon>Ecdysozoa</taxon>
        <taxon>Arthropoda</taxon>
        <taxon>Hexapoda</taxon>
        <taxon>Insecta</taxon>
        <taxon>Pterygota</taxon>
        <taxon>Neoptera</taxon>
        <taxon>Endopterygota</taxon>
        <taxon>Diptera</taxon>
        <taxon>Nematocera</taxon>
        <taxon>Psychodoidea</taxon>
        <taxon>Psychodidae</taxon>
        <taxon>Lutzomyia</taxon>
        <taxon>Lutzomyia</taxon>
    </lineage>
</organism>
<dbReference type="GO" id="GO:0004021">
    <property type="term" value="F:L-alanine:2-oxoglutarate aminotransferase activity"/>
    <property type="evidence" value="ECO:0007669"/>
    <property type="project" value="UniProtKB-EC"/>
</dbReference>
<dbReference type="PROSITE" id="PS00292">
    <property type="entry name" value="CYCLINS"/>
    <property type="match status" value="1"/>
</dbReference>
<dbReference type="InterPro" id="IPR006671">
    <property type="entry name" value="Cyclin_N"/>
</dbReference>
<keyword evidence="8" id="KW-0131">Cell cycle</keyword>